<feature type="compositionally biased region" description="Low complexity" evidence="1">
    <location>
        <begin position="273"/>
        <end position="290"/>
    </location>
</feature>
<gene>
    <name evidence="2" type="ORF">SCHPADRAFT_938565</name>
</gene>
<evidence type="ECO:0000313" key="3">
    <source>
        <dbReference type="Proteomes" id="UP000053477"/>
    </source>
</evidence>
<feature type="compositionally biased region" description="Low complexity" evidence="1">
    <location>
        <begin position="55"/>
        <end position="64"/>
    </location>
</feature>
<feature type="region of interest" description="Disordered" evidence="1">
    <location>
        <begin position="1"/>
        <end position="27"/>
    </location>
</feature>
<reference evidence="2 3" key="1">
    <citation type="submission" date="2015-04" db="EMBL/GenBank/DDBJ databases">
        <title>Complete genome sequence of Schizopora paradoxa KUC8140, a cosmopolitan wood degrader in East Asia.</title>
        <authorList>
            <consortium name="DOE Joint Genome Institute"/>
            <person name="Min B."/>
            <person name="Park H."/>
            <person name="Jang Y."/>
            <person name="Kim J.-J."/>
            <person name="Kim K.H."/>
            <person name="Pangilinan J."/>
            <person name="Lipzen A."/>
            <person name="Riley R."/>
            <person name="Grigoriev I.V."/>
            <person name="Spatafora J.W."/>
            <person name="Choi I.-G."/>
        </authorList>
    </citation>
    <scope>NUCLEOTIDE SEQUENCE [LARGE SCALE GENOMIC DNA]</scope>
    <source>
        <strain evidence="2 3">KUC8140</strain>
    </source>
</reference>
<evidence type="ECO:0000313" key="2">
    <source>
        <dbReference type="EMBL" id="KLO15580.1"/>
    </source>
</evidence>
<dbReference type="EMBL" id="KQ085927">
    <property type="protein sequence ID" value="KLO15580.1"/>
    <property type="molecule type" value="Genomic_DNA"/>
</dbReference>
<sequence>MTRPRKDGTTPKPRNTTNRPRKGLRFVAPTVVDVGGYRSKALYSVRWKNDEDNSRASNRASNRAYYPDVVGRPANEPPQAVPTAPADAMGGGQEAPIEAASPAPSNPLTATTNKIGAGATALDEPARSEANATALSDDRDKLVQVSRNLRTSLELASFKVRRQIPNLPFNIVEAGVTSLLDFTILAETGKPPRLPRPEIIDTAKAKDRVPLTLETCSRTFLKDPRGKAQKTIYQREPEQFQPSNLAADARDMSAAVVLTSLSHASSLLFFAGKTGSNDSSSTNNADASGGLDAEIEGRASSHTRKRKAKPEASSAKRLRQE</sequence>
<feature type="compositionally biased region" description="Low complexity" evidence="1">
    <location>
        <begin position="94"/>
        <end position="107"/>
    </location>
</feature>
<dbReference type="InParanoid" id="A0A0H2RU85"/>
<organism evidence="2 3">
    <name type="scientific">Schizopora paradoxa</name>
    <dbReference type="NCBI Taxonomy" id="27342"/>
    <lineage>
        <taxon>Eukaryota</taxon>
        <taxon>Fungi</taxon>
        <taxon>Dikarya</taxon>
        <taxon>Basidiomycota</taxon>
        <taxon>Agaricomycotina</taxon>
        <taxon>Agaricomycetes</taxon>
        <taxon>Hymenochaetales</taxon>
        <taxon>Schizoporaceae</taxon>
        <taxon>Schizopora</taxon>
    </lineage>
</organism>
<feature type="region of interest" description="Disordered" evidence="1">
    <location>
        <begin position="273"/>
        <end position="321"/>
    </location>
</feature>
<dbReference type="AlphaFoldDB" id="A0A0H2RU85"/>
<keyword evidence="3" id="KW-1185">Reference proteome</keyword>
<proteinExistence type="predicted"/>
<evidence type="ECO:0000256" key="1">
    <source>
        <dbReference type="SAM" id="MobiDB-lite"/>
    </source>
</evidence>
<feature type="region of interest" description="Disordered" evidence="1">
    <location>
        <begin position="119"/>
        <end position="138"/>
    </location>
</feature>
<accession>A0A0H2RU85</accession>
<feature type="region of interest" description="Disordered" evidence="1">
    <location>
        <begin position="45"/>
        <end position="108"/>
    </location>
</feature>
<dbReference type="Proteomes" id="UP000053477">
    <property type="component" value="Unassembled WGS sequence"/>
</dbReference>
<protein>
    <submittedName>
        <fullName evidence="2">Uncharacterized protein</fullName>
    </submittedName>
</protein>
<name>A0A0H2RU85_9AGAM</name>